<dbReference type="PANTHER" id="PTHR23076:SF97">
    <property type="entry name" value="ATP-DEPENDENT ZINC METALLOPROTEASE YME1L1"/>
    <property type="match status" value="1"/>
</dbReference>
<dbReference type="InterPro" id="IPR003593">
    <property type="entry name" value="AAA+_ATPase"/>
</dbReference>
<dbReference type="GO" id="GO:0016887">
    <property type="term" value="F:ATP hydrolysis activity"/>
    <property type="evidence" value="ECO:0007669"/>
    <property type="project" value="InterPro"/>
</dbReference>
<protein>
    <recommendedName>
        <fullName evidence="16">AAA+ ATPase domain-containing protein</fullName>
    </recommendedName>
</protein>
<sequence>MPSFLSPRKPNPTPEPAVMAEILELEQAANAEPHNVQKQLAFYEKLMSSGTKPGYDVVIARWERMCEFDPQNPLLRSDAAFTLYCDALVKAGLDSSINSAARRRDSLLAAAGVSTSASSTPELPLYENSPSASETAIPAASIPASASPVSESSAPADTATFSTASQRIAHTARTSSTSSSSSLSLDAANMAKLRSAVGAGLGTTQEPINVTLNEPKGAWVPKLVKWVTSAFLVTAIILVALAYMLENTGLIKAGPQQAEFEVTSGKVYKFSDVHGVDEAKDELKEIVEFLKDPTKFSTLGGRLPKGVLLTGPPGTGKTMLARAVAGEAGVPFLFASGSEFDEMFVGVGAKRVRDLFATARKKQPAIIFIDELDAIGGKRNNRDQHYLKQTLNQLLVEMDGFQQSEGVIVIAATNFPDSLDPALVRPGRFDKHVAVPLPDVRGRTQILKHHMTGVTTDPELDPMILARGTPGFSGADLQNMVNQAAIQASREGALSVALKHFEWAKDKIVMGGERKSSYLSEETKTMTAYHEGGHALVLLYTEGAMPLHKVTCVPRGHALGLTSYLPEDDRYSVSYKEYLAEIDVCMGGRIAEEIIYGPENVTSGASSDLKKATQVARSMVKRWGFSSKIGPVYFSDGNGVISANKHDEIETEVRRILVDGEARARALLTSKKDELHRLADALVEHETLDAEEVRKVIKGEKIRNIKDVIQEDLSRMDAESPSPSPSPPGPIAVIEATGKGKALSSESSASP</sequence>
<dbReference type="Proteomes" id="UP000292702">
    <property type="component" value="Unassembled WGS sequence"/>
</dbReference>
<proteinExistence type="inferred from homology"/>
<evidence type="ECO:0000256" key="5">
    <source>
        <dbReference type="ARBA" id="ARBA00010550"/>
    </source>
</evidence>
<comment type="similarity">
    <text evidence="4">In the C-terminal section; belongs to the peptidase M41 family.</text>
</comment>
<dbReference type="GO" id="GO:0141164">
    <property type="term" value="P:mitochondrial protein quality control"/>
    <property type="evidence" value="ECO:0007669"/>
    <property type="project" value="UniProtKB-ARBA"/>
</dbReference>
<dbReference type="EMBL" id="RWJN01000572">
    <property type="protein sequence ID" value="TCD60587.1"/>
    <property type="molecule type" value="Genomic_DNA"/>
</dbReference>
<dbReference type="FunFam" id="1.10.8.60:FF:000001">
    <property type="entry name" value="ATP-dependent zinc metalloprotease FtsH"/>
    <property type="match status" value="1"/>
</dbReference>
<keyword evidence="9" id="KW-0378">Hydrolase</keyword>
<dbReference type="InterPro" id="IPR003960">
    <property type="entry name" value="ATPase_AAA_CS"/>
</dbReference>
<reference evidence="17 18" key="1">
    <citation type="submission" date="2018-11" db="EMBL/GenBank/DDBJ databases">
        <title>Genome assembly of Steccherinum ochraceum LE-BIN_3174, the white-rot fungus of the Steccherinaceae family (The Residual Polyporoid clade, Polyporales, Basidiomycota).</title>
        <authorList>
            <person name="Fedorova T.V."/>
            <person name="Glazunova O.A."/>
            <person name="Landesman E.O."/>
            <person name="Moiseenko K.V."/>
            <person name="Psurtseva N.V."/>
            <person name="Savinova O.S."/>
            <person name="Shakhova N.V."/>
            <person name="Tyazhelova T.V."/>
            <person name="Vasina D.V."/>
        </authorList>
    </citation>
    <scope>NUCLEOTIDE SEQUENCE [LARGE SCALE GENOMIC DNA]</scope>
    <source>
        <strain evidence="17 18">LE-BIN_3174</strain>
    </source>
</reference>
<evidence type="ECO:0000256" key="3">
    <source>
        <dbReference type="ARBA" id="ARBA00004370"/>
    </source>
</evidence>
<keyword evidence="10" id="KW-0862">Zinc</keyword>
<keyword evidence="18" id="KW-1185">Reference proteome</keyword>
<comment type="subcellular location">
    <subcellularLocation>
        <location evidence="3">Membrane</location>
    </subcellularLocation>
    <subcellularLocation>
        <location evidence="2">Mitochondrion</location>
    </subcellularLocation>
</comment>
<dbReference type="Gene3D" id="3.40.50.300">
    <property type="entry name" value="P-loop containing nucleotide triphosphate hydrolases"/>
    <property type="match status" value="1"/>
</dbReference>
<keyword evidence="13" id="KW-0496">Mitochondrion</keyword>
<evidence type="ECO:0000313" key="17">
    <source>
        <dbReference type="EMBL" id="TCD60587.1"/>
    </source>
</evidence>
<dbReference type="SUPFAM" id="SSF52540">
    <property type="entry name" value="P-loop containing nucleoside triphosphate hydrolases"/>
    <property type="match status" value="1"/>
</dbReference>
<dbReference type="PANTHER" id="PTHR23076">
    <property type="entry name" value="METALLOPROTEASE M41 FTSH"/>
    <property type="match status" value="1"/>
</dbReference>
<feature type="region of interest" description="Disordered" evidence="15">
    <location>
        <begin position="712"/>
        <end position="751"/>
    </location>
</feature>
<dbReference type="NCBIfam" id="TIGR01241">
    <property type="entry name" value="FtsH_fam"/>
    <property type="match status" value="1"/>
</dbReference>
<accession>A0A4V2MV04</accession>
<dbReference type="GO" id="GO:0004176">
    <property type="term" value="F:ATP-dependent peptidase activity"/>
    <property type="evidence" value="ECO:0007669"/>
    <property type="project" value="InterPro"/>
</dbReference>
<keyword evidence="7" id="KW-0479">Metal-binding</keyword>
<organism evidence="17 18">
    <name type="scientific">Steccherinum ochraceum</name>
    <dbReference type="NCBI Taxonomy" id="92696"/>
    <lineage>
        <taxon>Eukaryota</taxon>
        <taxon>Fungi</taxon>
        <taxon>Dikarya</taxon>
        <taxon>Basidiomycota</taxon>
        <taxon>Agaricomycotina</taxon>
        <taxon>Agaricomycetes</taxon>
        <taxon>Polyporales</taxon>
        <taxon>Steccherinaceae</taxon>
        <taxon>Steccherinum</taxon>
    </lineage>
</organism>
<evidence type="ECO:0000256" key="1">
    <source>
        <dbReference type="ARBA" id="ARBA00001947"/>
    </source>
</evidence>
<evidence type="ECO:0000259" key="16">
    <source>
        <dbReference type="SMART" id="SM00382"/>
    </source>
</evidence>
<dbReference type="InterPro" id="IPR005936">
    <property type="entry name" value="FtsH"/>
</dbReference>
<dbReference type="Pfam" id="PF01434">
    <property type="entry name" value="Peptidase_M41"/>
    <property type="match status" value="1"/>
</dbReference>
<keyword evidence="8" id="KW-0547">Nucleotide-binding</keyword>
<comment type="similarity">
    <text evidence="5">In the N-terminal section; belongs to the AAA ATPase family.</text>
</comment>
<evidence type="ECO:0000256" key="6">
    <source>
        <dbReference type="ARBA" id="ARBA00022670"/>
    </source>
</evidence>
<dbReference type="GO" id="GO:0005524">
    <property type="term" value="F:ATP binding"/>
    <property type="evidence" value="ECO:0007669"/>
    <property type="project" value="UniProtKB-KW"/>
</dbReference>
<dbReference type="Gene3D" id="1.10.8.60">
    <property type="match status" value="1"/>
</dbReference>
<feature type="domain" description="AAA+ ATPase" evidence="16">
    <location>
        <begin position="303"/>
        <end position="439"/>
    </location>
</feature>
<evidence type="ECO:0000256" key="9">
    <source>
        <dbReference type="ARBA" id="ARBA00022801"/>
    </source>
</evidence>
<evidence type="ECO:0000256" key="7">
    <source>
        <dbReference type="ARBA" id="ARBA00022723"/>
    </source>
</evidence>
<dbReference type="GO" id="GO:0007005">
    <property type="term" value="P:mitochondrion organization"/>
    <property type="evidence" value="ECO:0007669"/>
    <property type="project" value="TreeGrafter"/>
</dbReference>
<evidence type="ECO:0000256" key="4">
    <source>
        <dbReference type="ARBA" id="ARBA00010044"/>
    </source>
</evidence>
<dbReference type="GO" id="GO:0005743">
    <property type="term" value="C:mitochondrial inner membrane"/>
    <property type="evidence" value="ECO:0007669"/>
    <property type="project" value="TreeGrafter"/>
</dbReference>
<dbReference type="SMART" id="SM00382">
    <property type="entry name" value="AAA"/>
    <property type="match status" value="1"/>
</dbReference>
<dbReference type="GO" id="GO:0046872">
    <property type="term" value="F:metal ion binding"/>
    <property type="evidence" value="ECO:0007669"/>
    <property type="project" value="UniProtKB-KW"/>
</dbReference>
<keyword evidence="11" id="KW-0067">ATP-binding</keyword>
<dbReference type="PROSITE" id="PS00674">
    <property type="entry name" value="AAA"/>
    <property type="match status" value="1"/>
</dbReference>
<dbReference type="OrthoDB" id="1413014at2759"/>
<comment type="cofactor">
    <cofactor evidence="1">
        <name>Zn(2+)</name>
        <dbReference type="ChEBI" id="CHEBI:29105"/>
    </cofactor>
</comment>
<dbReference type="InterPro" id="IPR027417">
    <property type="entry name" value="P-loop_NTPase"/>
</dbReference>
<dbReference type="FunFam" id="3.40.50.300:FF:000175">
    <property type="entry name" value="ATP-dependent zinc metalloprotease FTSH 4"/>
    <property type="match status" value="1"/>
</dbReference>
<keyword evidence="14" id="KW-0472">Membrane</keyword>
<evidence type="ECO:0000256" key="11">
    <source>
        <dbReference type="ARBA" id="ARBA00022840"/>
    </source>
</evidence>
<evidence type="ECO:0000256" key="13">
    <source>
        <dbReference type="ARBA" id="ARBA00023128"/>
    </source>
</evidence>
<dbReference type="InterPro" id="IPR037219">
    <property type="entry name" value="Peptidase_M41-like"/>
</dbReference>
<gene>
    <name evidence="17" type="ORF">EIP91_009832</name>
</gene>
<dbReference type="Gene3D" id="1.20.58.760">
    <property type="entry name" value="Peptidase M41"/>
    <property type="match status" value="1"/>
</dbReference>
<name>A0A4V2MV04_9APHY</name>
<evidence type="ECO:0000256" key="12">
    <source>
        <dbReference type="ARBA" id="ARBA00023049"/>
    </source>
</evidence>
<evidence type="ECO:0000313" key="18">
    <source>
        <dbReference type="Proteomes" id="UP000292702"/>
    </source>
</evidence>
<dbReference type="InterPro" id="IPR000642">
    <property type="entry name" value="Peptidase_M41"/>
</dbReference>
<dbReference type="GO" id="GO:0004222">
    <property type="term" value="F:metalloendopeptidase activity"/>
    <property type="evidence" value="ECO:0007669"/>
    <property type="project" value="InterPro"/>
</dbReference>
<keyword evidence="12" id="KW-0482">Metalloprotease</keyword>
<evidence type="ECO:0000256" key="10">
    <source>
        <dbReference type="ARBA" id="ARBA00022833"/>
    </source>
</evidence>
<dbReference type="HAMAP" id="MF_01458">
    <property type="entry name" value="FtsH"/>
    <property type="match status" value="1"/>
</dbReference>
<dbReference type="STRING" id="92696.A0A4V2MV04"/>
<keyword evidence="6" id="KW-0645">Protease</keyword>
<evidence type="ECO:0000256" key="15">
    <source>
        <dbReference type="SAM" id="MobiDB-lite"/>
    </source>
</evidence>
<dbReference type="Pfam" id="PF17862">
    <property type="entry name" value="AAA_lid_3"/>
    <property type="match status" value="1"/>
</dbReference>
<dbReference type="Pfam" id="PF00004">
    <property type="entry name" value="AAA"/>
    <property type="match status" value="1"/>
</dbReference>
<evidence type="ECO:0000256" key="14">
    <source>
        <dbReference type="ARBA" id="ARBA00023136"/>
    </source>
</evidence>
<dbReference type="AlphaFoldDB" id="A0A4V2MV04"/>
<evidence type="ECO:0000256" key="2">
    <source>
        <dbReference type="ARBA" id="ARBA00004173"/>
    </source>
</evidence>
<dbReference type="InterPro" id="IPR003959">
    <property type="entry name" value="ATPase_AAA_core"/>
</dbReference>
<dbReference type="CDD" id="cd19501">
    <property type="entry name" value="RecA-like_FtsH"/>
    <property type="match status" value="1"/>
</dbReference>
<comment type="caution">
    <text evidence="17">The sequence shown here is derived from an EMBL/GenBank/DDBJ whole genome shotgun (WGS) entry which is preliminary data.</text>
</comment>
<dbReference type="InterPro" id="IPR041569">
    <property type="entry name" value="AAA_lid_3"/>
</dbReference>
<dbReference type="SUPFAM" id="SSF140990">
    <property type="entry name" value="FtsH protease domain-like"/>
    <property type="match status" value="1"/>
</dbReference>
<evidence type="ECO:0000256" key="8">
    <source>
        <dbReference type="ARBA" id="ARBA00022741"/>
    </source>
</evidence>
<dbReference type="FunFam" id="1.20.58.760:FF:000002">
    <property type="entry name" value="ATP-dependent zinc metalloprotease FtsH"/>
    <property type="match status" value="1"/>
</dbReference>